<dbReference type="AlphaFoldDB" id="A0A4D4LKI7"/>
<evidence type="ECO:0000256" key="1">
    <source>
        <dbReference type="SAM" id="MobiDB-lite"/>
    </source>
</evidence>
<reference evidence="2 3" key="1">
    <citation type="journal article" date="2020" name="Int. J. Syst. Evol. Microbiol.">
        <title>Reclassification of Streptomyces castelarensis and Streptomyces sporoclivatus as later heterotypic synonyms of Streptomyces antimycoticus.</title>
        <authorList>
            <person name="Komaki H."/>
            <person name="Tamura T."/>
        </authorList>
    </citation>
    <scope>NUCLEOTIDE SEQUENCE [LARGE SCALE GENOMIC DNA]</scope>
    <source>
        <strain evidence="2 3">NBRC 13459</strain>
    </source>
</reference>
<feature type="compositionally biased region" description="Low complexity" evidence="1">
    <location>
        <begin position="72"/>
        <end position="94"/>
    </location>
</feature>
<comment type="caution">
    <text evidence="2">The sequence shown here is derived from an EMBL/GenBank/DDBJ whole genome shotgun (WGS) entry which is preliminary data.</text>
</comment>
<accession>A0A4D4LKI7</accession>
<evidence type="ECO:0000313" key="3">
    <source>
        <dbReference type="Proteomes" id="UP000301309"/>
    </source>
</evidence>
<dbReference type="Proteomes" id="UP000301309">
    <property type="component" value="Unassembled WGS sequence"/>
</dbReference>
<feature type="region of interest" description="Disordered" evidence="1">
    <location>
        <begin position="1"/>
        <end position="103"/>
    </location>
</feature>
<keyword evidence="3" id="KW-1185">Reference proteome</keyword>
<feature type="compositionally biased region" description="Low complexity" evidence="1">
    <location>
        <begin position="43"/>
        <end position="62"/>
    </location>
</feature>
<evidence type="ECO:0000313" key="2">
    <source>
        <dbReference type="EMBL" id="GDY58948.1"/>
    </source>
</evidence>
<proteinExistence type="predicted"/>
<dbReference type="EMBL" id="BJHW01000002">
    <property type="protein sequence ID" value="GDY58948.1"/>
    <property type="molecule type" value="Genomic_DNA"/>
</dbReference>
<sequence>MIRSPVNAARRKATRSRVREYGASKGMSFHRRTMTSEEAPMPRANRPGAAQASAAADCARVAGPRVNEDTTAVPSRSRGSVAAASASGVKPSAPFDSADHTSV</sequence>
<gene>
    <name evidence="2" type="ORF">SVIO_095710</name>
</gene>
<protein>
    <submittedName>
        <fullName evidence="2">Uncharacterized protein</fullName>
    </submittedName>
</protein>
<organism evidence="2 3">
    <name type="scientific">Streptomyces violaceusniger</name>
    <dbReference type="NCBI Taxonomy" id="68280"/>
    <lineage>
        <taxon>Bacteria</taxon>
        <taxon>Bacillati</taxon>
        <taxon>Actinomycetota</taxon>
        <taxon>Actinomycetes</taxon>
        <taxon>Kitasatosporales</taxon>
        <taxon>Streptomycetaceae</taxon>
        <taxon>Streptomyces</taxon>
        <taxon>Streptomyces violaceusniger group</taxon>
    </lineage>
</organism>
<name>A0A4D4LKI7_STRVO</name>